<proteinExistence type="inferred from homology"/>
<dbReference type="GO" id="GO:0045815">
    <property type="term" value="P:transcription initiation-coupled chromatin remodeling"/>
    <property type="evidence" value="ECO:0007669"/>
    <property type="project" value="TreeGrafter"/>
</dbReference>
<sequence length="166" mass="18087">MIKSVIISVLDEKKVPTGSWLSHVNNFLQEADVAKEIERKLSGVGILIGDADFAGSDALNDDTDDGGEKLESSKVHYDGYRSSLLRNISYASGNNSGFRILIAGSHRSGQRHLASCLLHCFVGNVEIQKVDLATISQEGHGDVLQGLTQILSMFLFFSCYLARITL</sequence>
<comment type="caution">
    <text evidence="4">The sequence shown here is derived from an EMBL/GenBank/DDBJ whole genome shotgun (WGS) entry which is preliminary data.</text>
</comment>
<dbReference type="GO" id="GO:0005634">
    <property type="term" value="C:nucleus"/>
    <property type="evidence" value="ECO:0007669"/>
    <property type="project" value="TreeGrafter"/>
</dbReference>
<gene>
    <name evidence="4" type="ORF">L1049_001088</name>
</gene>
<reference evidence="4 5" key="1">
    <citation type="journal article" date="2024" name="Plant J.">
        <title>Genome sequences and population genomics reveal climatic adaptation and genomic divergence between two closely related sweetgum species.</title>
        <authorList>
            <person name="Xu W.Q."/>
            <person name="Ren C.Q."/>
            <person name="Zhang X.Y."/>
            <person name="Comes H.P."/>
            <person name="Liu X.H."/>
            <person name="Li Y.G."/>
            <person name="Kettle C.J."/>
            <person name="Jalonen R."/>
            <person name="Gaisberger H."/>
            <person name="Ma Y.Z."/>
            <person name="Qiu Y.X."/>
        </authorList>
    </citation>
    <scope>NUCLEOTIDE SEQUENCE [LARGE SCALE GENOMIC DNA]</scope>
    <source>
        <strain evidence="4">Hangzhou</strain>
    </source>
</reference>
<dbReference type="InterPro" id="IPR045199">
    <property type="entry name" value="ATAD2-like"/>
</dbReference>
<dbReference type="PANTHER" id="PTHR23069:SF7">
    <property type="entry name" value="P-LOOP CONTAINING NUCLEOSIDE TRIPHOSPHATE HYDROLASES SUPERFAMILY PROTEIN"/>
    <property type="match status" value="1"/>
</dbReference>
<evidence type="ECO:0000256" key="3">
    <source>
        <dbReference type="ARBA" id="ARBA00022840"/>
    </source>
</evidence>
<evidence type="ECO:0000313" key="4">
    <source>
        <dbReference type="EMBL" id="KAK9269317.1"/>
    </source>
</evidence>
<keyword evidence="3" id="KW-0067">ATP-binding</keyword>
<dbReference type="GO" id="GO:0006337">
    <property type="term" value="P:nucleosome disassembly"/>
    <property type="evidence" value="ECO:0007669"/>
    <property type="project" value="TreeGrafter"/>
</dbReference>
<dbReference type="AlphaFoldDB" id="A0AAP0NBT1"/>
<comment type="similarity">
    <text evidence="1">Belongs to the AAA ATPase family.</text>
</comment>
<evidence type="ECO:0000256" key="2">
    <source>
        <dbReference type="ARBA" id="ARBA00022741"/>
    </source>
</evidence>
<dbReference type="GO" id="GO:0006334">
    <property type="term" value="P:nucleosome assembly"/>
    <property type="evidence" value="ECO:0007669"/>
    <property type="project" value="TreeGrafter"/>
</dbReference>
<dbReference type="Proteomes" id="UP001415857">
    <property type="component" value="Unassembled WGS sequence"/>
</dbReference>
<dbReference type="GO" id="GO:0003682">
    <property type="term" value="F:chromatin binding"/>
    <property type="evidence" value="ECO:0007669"/>
    <property type="project" value="TreeGrafter"/>
</dbReference>
<name>A0AAP0NBT1_LIQFO</name>
<dbReference type="GO" id="GO:0042393">
    <property type="term" value="F:histone binding"/>
    <property type="evidence" value="ECO:0007669"/>
    <property type="project" value="TreeGrafter"/>
</dbReference>
<accession>A0AAP0NBT1</accession>
<dbReference type="GO" id="GO:0005524">
    <property type="term" value="F:ATP binding"/>
    <property type="evidence" value="ECO:0007669"/>
    <property type="project" value="UniProtKB-KW"/>
</dbReference>
<dbReference type="GO" id="GO:0016887">
    <property type="term" value="F:ATP hydrolysis activity"/>
    <property type="evidence" value="ECO:0007669"/>
    <property type="project" value="TreeGrafter"/>
</dbReference>
<evidence type="ECO:0000256" key="1">
    <source>
        <dbReference type="ARBA" id="ARBA00006914"/>
    </source>
</evidence>
<keyword evidence="5" id="KW-1185">Reference proteome</keyword>
<evidence type="ECO:0000313" key="5">
    <source>
        <dbReference type="Proteomes" id="UP001415857"/>
    </source>
</evidence>
<dbReference type="PANTHER" id="PTHR23069">
    <property type="entry name" value="AAA DOMAIN-CONTAINING"/>
    <property type="match status" value="1"/>
</dbReference>
<keyword evidence="2" id="KW-0547">Nucleotide-binding</keyword>
<protein>
    <submittedName>
        <fullName evidence="4">Uncharacterized protein</fullName>
    </submittedName>
</protein>
<dbReference type="EMBL" id="JBBPBK010000015">
    <property type="protein sequence ID" value="KAK9269317.1"/>
    <property type="molecule type" value="Genomic_DNA"/>
</dbReference>
<organism evidence="4 5">
    <name type="scientific">Liquidambar formosana</name>
    <name type="common">Formosan gum</name>
    <dbReference type="NCBI Taxonomy" id="63359"/>
    <lineage>
        <taxon>Eukaryota</taxon>
        <taxon>Viridiplantae</taxon>
        <taxon>Streptophyta</taxon>
        <taxon>Embryophyta</taxon>
        <taxon>Tracheophyta</taxon>
        <taxon>Spermatophyta</taxon>
        <taxon>Magnoliopsida</taxon>
        <taxon>eudicotyledons</taxon>
        <taxon>Gunneridae</taxon>
        <taxon>Pentapetalae</taxon>
        <taxon>Saxifragales</taxon>
        <taxon>Altingiaceae</taxon>
        <taxon>Liquidambar</taxon>
    </lineage>
</organism>